<organism evidence="1">
    <name type="scientific">Tanacetum cinerariifolium</name>
    <name type="common">Dalmatian daisy</name>
    <name type="synonym">Chrysanthemum cinerariifolium</name>
    <dbReference type="NCBI Taxonomy" id="118510"/>
    <lineage>
        <taxon>Eukaryota</taxon>
        <taxon>Viridiplantae</taxon>
        <taxon>Streptophyta</taxon>
        <taxon>Embryophyta</taxon>
        <taxon>Tracheophyta</taxon>
        <taxon>Spermatophyta</taxon>
        <taxon>Magnoliopsida</taxon>
        <taxon>eudicotyledons</taxon>
        <taxon>Gunneridae</taxon>
        <taxon>Pentapetalae</taxon>
        <taxon>asterids</taxon>
        <taxon>campanulids</taxon>
        <taxon>Asterales</taxon>
        <taxon>Asteraceae</taxon>
        <taxon>Asteroideae</taxon>
        <taxon>Anthemideae</taxon>
        <taxon>Anthemidinae</taxon>
        <taxon>Tanacetum</taxon>
    </lineage>
</organism>
<accession>A0A699QUI0</accession>
<comment type="caution">
    <text evidence="1">The sequence shown here is derived from an EMBL/GenBank/DDBJ whole genome shotgun (WGS) entry which is preliminary data.</text>
</comment>
<sequence>MNQNFYEPNMCYNSISFDVDQFQPPQFLVIHQPLQEIRGERQDGFKENVETPSVWSARPAELAAEEIR</sequence>
<gene>
    <name evidence="1" type="ORF">Tci_843455</name>
</gene>
<protein>
    <submittedName>
        <fullName evidence="1">Uncharacterized protein</fullName>
    </submittedName>
</protein>
<dbReference type="AlphaFoldDB" id="A0A699QUI0"/>
<dbReference type="EMBL" id="BKCJ011033574">
    <property type="protein sequence ID" value="GFC71485.1"/>
    <property type="molecule type" value="Genomic_DNA"/>
</dbReference>
<proteinExistence type="predicted"/>
<feature type="non-terminal residue" evidence="1">
    <location>
        <position position="68"/>
    </location>
</feature>
<evidence type="ECO:0000313" key="1">
    <source>
        <dbReference type="EMBL" id="GFC71485.1"/>
    </source>
</evidence>
<reference evidence="1" key="1">
    <citation type="journal article" date="2019" name="Sci. Rep.">
        <title>Draft genome of Tanacetum cinerariifolium, the natural source of mosquito coil.</title>
        <authorList>
            <person name="Yamashiro T."/>
            <person name="Shiraishi A."/>
            <person name="Satake H."/>
            <person name="Nakayama K."/>
        </authorList>
    </citation>
    <scope>NUCLEOTIDE SEQUENCE</scope>
</reference>
<name>A0A699QUI0_TANCI</name>